<dbReference type="EMBL" id="JBJUIK010000007">
    <property type="protein sequence ID" value="KAL3523772.1"/>
    <property type="molecule type" value="Genomic_DNA"/>
</dbReference>
<accession>A0ABD3A033</accession>
<evidence type="ECO:0000313" key="2">
    <source>
        <dbReference type="Proteomes" id="UP001630127"/>
    </source>
</evidence>
<organism evidence="1 2">
    <name type="scientific">Cinchona calisaya</name>
    <dbReference type="NCBI Taxonomy" id="153742"/>
    <lineage>
        <taxon>Eukaryota</taxon>
        <taxon>Viridiplantae</taxon>
        <taxon>Streptophyta</taxon>
        <taxon>Embryophyta</taxon>
        <taxon>Tracheophyta</taxon>
        <taxon>Spermatophyta</taxon>
        <taxon>Magnoliopsida</taxon>
        <taxon>eudicotyledons</taxon>
        <taxon>Gunneridae</taxon>
        <taxon>Pentapetalae</taxon>
        <taxon>asterids</taxon>
        <taxon>lamiids</taxon>
        <taxon>Gentianales</taxon>
        <taxon>Rubiaceae</taxon>
        <taxon>Cinchonoideae</taxon>
        <taxon>Cinchoneae</taxon>
        <taxon>Cinchona</taxon>
    </lineage>
</organism>
<sequence>MVSIIVELQSCALHMREAFCSADFERHAFTTCLAVPASIFTKPALLNSTIILLADSMSHNVAIAQASLFGSFCEKTEETASIQHSQIDNSSTASTRLLDSDKDGSGADIIASEVDGVNEDSSFLSTEYLKANLEEFLQNGNQEFRSVAVVSLWNSFLDEAKQKMQDGPSGLVLDYDVLQKFVSPVSVEVEPDDYMECLGTDLIYQMVLSLDPINPLLLCKLCTISTLGCS</sequence>
<comment type="caution">
    <text evidence="1">The sequence shown here is derived from an EMBL/GenBank/DDBJ whole genome shotgun (WGS) entry which is preliminary data.</text>
</comment>
<dbReference type="Proteomes" id="UP001630127">
    <property type="component" value="Unassembled WGS sequence"/>
</dbReference>
<protein>
    <submittedName>
        <fullName evidence="1">Uncharacterized protein</fullName>
    </submittedName>
</protein>
<dbReference type="AlphaFoldDB" id="A0ABD3A033"/>
<proteinExistence type="predicted"/>
<keyword evidence="2" id="KW-1185">Reference proteome</keyword>
<name>A0ABD3A033_9GENT</name>
<reference evidence="1 2" key="1">
    <citation type="submission" date="2024-11" db="EMBL/GenBank/DDBJ databases">
        <title>A near-complete genome assembly of Cinchona calisaya.</title>
        <authorList>
            <person name="Lian D.C."/>
            <person name="Zhao X.W."/>
            <person name="Wei L."/>
        </authorList>
    </citation>
    <scope>NUCLEOTIDE SEQUENCE [LARGE SCALE GENOMIC DNA]</scope>
    <source>
        <tissue evidence="1">Nenye</tissue>
    </source>
</reference>
<gene>
    <name evidence="1" type="ORF">ACH5RR_016606</name>
</gene>
<evidence type="ECO:0000313" key="1">
    <source>
        <dbReference type="EMBL" id="KAL3523772.1"/>
    </source>
</evidence>